<evidence type="ECO:0000313" key="3">
    <source>
        <dbReference type="EMBL" id="MBM6617682.1"/>
    </source>
</evidence>
<dbReference type="InterPro" id="IPR014576">
    <property type="entry name" value="Pesterase_YhaO"/>
</dbReference>
<feature type="domain" description="Calcineurin-like phosphoesterase" evidence="2">
    <location>
        <begin position="6"/>
        <end position="201"/>
    </location>
</feature>
<evidence type="ECO:0000259" key="2">
    <source>
        <dbReference type="Pfam" id="PF00149"/>
    </source>
</evidence>
<dbReference type="CDD" id="cd00840">
    <property type="entry name" value="MPP_Mre11_N"/>
    <property type="match status" value="1"/>
</dbReference>
<gene>
    <name evidence="3" type="ORF">JR050_08305</name>
</gene>
<name>A0ABS2DGX4_9BACI</name>
<dbReference type="PIRSF" id="PIRSF033091">
    <property type="entry name" value="Pesterase_YhaO"/>
    <property type="match status" value="1"/>
</dbReference>
<organism evidence="3 4">
    <name type="scientific">Bacillus suaedaesalsae</name>
    <dbReference type="NCBI Taxonomy" id="2810349"/>
    <lineage>
        <taxon>Bacteria</taxon>
        <taxon>Bacillati</taxon>
        <taxon>Bacillota</taxon>
        <taxon>Bacilli</taxon>
        <taxon>Bacillales</taxon>
        <taxon>Bacillaceae</taxon>
        <taxon>Bacillus</taxon>
    </lineage>
</organism>
<dbReference type="InterPro" id="IPR050535">
    <property type="entry name" value="DNA_Repair-Maintenance_Comp"/>
</dbReference>
<dbReference type="PANTHER" id="PTHR30337">
    <property type="entry name" value="COMPONENT OF ATP-DEPENDENT DSDNA EXONUCLEASE"/>
    <property type="match status" value="1"/>
</dbReference>
<proteinExistence type="predicted"/>
<keyword evidence="3" id="KW-0540">Nuclease</keyword>
<dbReference type="InterPro" id="IPR029052">
    <property type="entry name" value="Metallo-depent_PP-like"/>
</dbReference>
<sequence>MSRVSFIHTADLHLDSPFIGLMHLPQSILQRVQESTFVSLKKVIDYAILKKVDFIVISGDLYDSKQRSLKAQIRLRNEMKRLENEGIQAYIIHGNHDPLNGSWLDLDWPENVYFFKDKVEAIPFYKNGQLEAFIYGYSYPTRDVAENIALQYEKKKVDCLHIGLLHGTISSNTEHVPYAPFLLSDLQAKGFDYWALGHIHQRQLLSQFPPIVYPGNIQGRHKKEDGPKGCYYVELTQETSELNFWETSDVIWENVEISINDLSTIDQLLHSCQEKLDQIRRQHQGVLVNILLTGTGELSSLLQGNEVLEDIVSNLQEIEENRKDFVYVYTFKNQTTSIVNIEKWKNEEHFIGDLLKHIEEYDGFEHALSSLYQHRQVRKFIEPLTAEEKQELLKEAEAWMMYELLSSVK</sequence>
<dbReference type="InterPro" id="IPR004843">
    <property type="entry name" value="Calcineurin-like_PHP"/>
</dbReference>
<dbReference type="GO" id="GO:0004527">
    <property type="term" value="F:exonuclease activity"/>
    <property type="evidence" value="ECO:0007669"/>
    <property type="project" value="UniProtKB-KW"/>
</dbReference>
<dbReference type="EMBL" id="JAFELM010000025">
    <property type="protein sequence ID" value="MBM6617682.1"/>
    <property type="molecule type" value="Genomic_DNA"/>
</dbReference>
<protein>
    <submittedName>
        <fullName evidence="3">DNA repair exonuclease</fullName>
    </submittedName>
</protein>
<comment type="caution">
    <text evidence="3">The sequence shown here is derived from an EMBL/GenBank/DDBJ whole genome shotgun (WGS) entry which is preliminary data.</text>
</comment>
<keyword evidence="3" id="KW-0269">Exonuclease</keyword>
<dbReference type="Gene3D" id="3.60.21.10">
    <property type="match status" value="1"/>
</dbReference>
<reference evidence="3 4" key="1">
    <citation type="submission" date="2021-02" db="EMBL/GenBank/DDBJ databases">
        <title>Bacillus sp. RD4P76, an endophyte from a halophyte.</title>
        <authorList>
            <person name="Sun J.-Q."/>
        </authorList>
    </citation>
    <scope>NUCLEOTIDE SEQUENCE [LARGE SCALE GENOMIC DNA]</scope>
    <source>
        <strain evidence="3 4">RD4P76</strain>
    </source>
</reference>
<evidence type="ECO:0000256" key="1">
    <source>
        <dbReference type="ARBA" id="ARBA00022801"/>
    </source>
</evidence>
<keyword evidence="1" id="KW-0378">Hydrolase</keyword>
<evidence type="ECO:0000313" key="4">
    <source>
        <dbReference type="Proteomes" id="UP001518925"/>
    </source>
</evidence>
<dbReference type="Pfam" id="PF00149">
    <property type="entry name" value="Metallophos"/>
    <property type="match status" value="1"/>
</dbReference>
<dbReference type="InterPro" id="IPR041796">
    <property type="entry name" value="Mre11_N"/>
</dbReference>
<dbReference type="Proteomes" id="UP001518925">
    <property type="component" value="Unassembled WGS sequence"/>
</dbReference>
<dbReference type="RefSeq" id="WP_204203057.1">
    <property type="nucleotide sequence ID" value="NZ_JAFELM010000025.1"/>
</dbReference>
<accession>A0ABS2DGX4</accession>
<dbReference type="SUPFAM" id="SSF56300">
    <property type="entry name" value="Metallo-dependent phosphatases"/>
    <property type="match status" value="1"/>
</dbReference>
<dbReference type="PANTHER" id="PTHR30337:SF7">
    <property type="entry name" value="PHOSPHOESTERASE"/>
    <property type="match status" value="1"/>
</dbReference>
<keyword evidence="4" id="KW-1185">Reference proteome</keyword>